<sequence>MASGSSVEFNGCSLLPFTDVPEHSKRFPPFPESCGCTTFAFPGMNYMDWLIMMKGNSVNVGNIGNMCTAGRPPFPSPTPLRSSNGFPVPFIHVDELDSVPKTVANMSSSEAQESPLAPVTPEKSIGEERIRNHQSSVATDFYLERNLHPRILSEYLTENIPQPQVSPETLPQNAPLHMELSETLPENNPHCRILPENEPGHTALSKEGSFVPENQEKECQIVEKKEAQGMDLYKTPAQKPPKRKKIRPKVIKEGQTNRTPKAAASKENVPTKKKRSPGKRNKANTSPTEAITNPASEAANFSGVTSLAASVGAGANLVPNTSNASSSATKVRVDFITAARVSSTPSCRRVLNFDDEIHHREEDLKTAAIPQEKLQPREIRFEPTIRVQDKHPFDMNQSQPQIPDSYHMPPNPPLENYHNPSQNPPLVSCHNPPPNPELASSMKRNMNVKTLARRRDVGTTQAHHGQVQEVGFSSNELQFRTKESVHPILRLKQSYTEMLQEYSVHKKSLQFPNFQVNNMAGKRLCEPASIDLSSPSTQIAGEISKSCVQEPVRNKKLTDKMLFILKSTGKDGTARPSACEYDRKRENFSMKALSTNVRGGSHVNFDLHVHKYMVATTTSMEEKEKRRRRKRKHDQVEDLNSLQLAGNYNLRLTTEPSAGSMKQAPTPVNRKLKRAKKETHLEEIMRLHAQGVLENQSSFMKSHSYSPQMHKDGISNEISFPHHPQPGGWHIVPRNFTHDHHSSSIAQWGSHASETLFDPIDVLVKKLKALAIIDESKENQLVPYIGDGKMVPYERRKRRSRIKVDLDMETTRVWKLLMGNETDGLDGLDEEKEKWWERERQRFEGLADSFIARMHLVQGDRRFSKWKGSVVDSVVGVFLTQNVSDHLSSSAFLSLASRFPHKRGSNNATAQTPSVEVHLQEPQEIIQQEPEVIIMDSEETIHCQNLSIKQSQQESSVPPQENECREDLIKAMAQYNESCENDVMYDKQCLLQGMDLPRSEMSQSSYVEAIEHQPNNETMEKNRSSQTEAENGESMQNTDLQFTSSQDSTSTIQTVEHYGSSSGSTPERDEMMTSCNHDNANGSSFKELLNRTRTKIIWDLDLNRTYTMSSEEHMHEKETPSLDQSGDGKLSNSLPNNSTPMLQRKVELKETIEKELSAAYILLRDSITHSTHEKCSEASLEETKSPVVSTDIETDAESCINCERNQPASNKETLAEPITLQNETFGTNLSPNTQNCGEQLQSSPSLEPGALRRDSNLSSICEKEKNEDTTQELDGTCHLSSGLSHDHAIDFSEESGKQNLSSESSLNADETRAERTPKSLGQKDETAEHFSSSILDRPQDIAECLRIEDREVPVEKNPDAPNIRDGSSSVTNENTERVEEKQKKGKVTVVKKAVFEWESFKRHIQPCSGARDPDSQDSVDWEAVRCAKVEDIAYTIKERGMNNVLGGRIKNFLNRLVEEYGSIDLEWLKDVPPDKAKDYLLSIRGLGLKSTECVRLLTLEHLAFPVDTNVGRIAVRLGWVPLQPLPESLQLHLLEMYPVLESIQKYLWPRLCKLEQKTLYELHYQMITFGKVFCTKSKPNCNACPMRGECRHFASAYASARFALPGPQEKGIVDSINPFMYMNKHSSEIHPLPLPPLEPMPIPQEYSNPICEPIIEMPPSPEPKRFETSDIDIEDTPWEDTDEIPTINLNLKELSQNIQKCLEANNWDLGNPDMSQALVAITKEAASIPMPKLKNISKLRTEHQVYELPDDHPLLKDLDRREQKDPCPYLLSIWTPGETADSIEPPEVCCNQASGNLCDKETCFSCNGIREANSQIVRGTVLIPCRTATRGSFPLNGTYFQVNEVFADHETSLNPIAVPRAWIWNLPRRIVYFGSAVPTIFRDRSIEEIQQCFWKGYVCVRAFDRKYRCPRPLKHRLHAPPSHITKIKNGTTKDDVKPKSKEVMTHPPSHQAKNKTGFSMNELKLKFKEAMTTIRR</sequence>
<evidence type="ECO:0000313" key="12">
    <source>
        <dbReference type="EMBL" id="ERM99578.1"/>
    </source>
</evidence>
<feature type="region of interest" description="Disordered" evidence="10">
    <location>
        <begin position="1354"/>
        <end position="1382"/>
    </location>
</feature>
<dbReference type="Proteomes" id="UP000017836">
    <property type="component" value="Unassembled WGS sequence"/>
</dbReference>
<name>W1NW72_AMBTC</name>
<keyword evidence="5" id="KW-0479">Metal-binding</keyword>
<evidence type="ECO:0000256" key="6">
    <source>
        <dbReference type="ARBA" id="ARBA00023004"/>
    </source>
</evidence>
<dbReference type="InterPro" id="IPR003651">
    <property type="entry name" value="Endonuclease3_FeS-loop_motif"/>
</dbReference>
<feature type="compositionally biased region" description="Low complexity" evidence="10">
    <location>
        <begin position="1041"/>
        <end position="1054"/>
    </location>
</feature>
<feature type="region of interest" description="Disordered" evidence="10">
    <location>
        <begin position="1011"/>
        <end position="1083"/>
    </location>
</feature>
<keyword evidence="13" id="KW-1185">Reference proteome</keyword>
<dbReference type="OrthoDB" id="5607at2759"/>
<feature type="compositionally biased region" description="Basic residues" evidence="10">
    <location>
        <begin position="240"/>
        <end position="249"/>
    </location>
</feature>
<feature type="compositionally biased region" description="Polar residues" evidence="10">
    <location>
        <begin position="1073"/>
        <end position="1083"/>
    </location>
</feature>
<evidence type="ECO:0000256" key="9">
    <source>
        <dbReference type="ARBA" id="ARBA00023242"/>
    </source>
</evidence>
<dbReference type="PANTHER" id="PTHR46213:SF13">
    <property type="entry name" value="DEMETER-LIKE PROTEIN 2-RELATED"/>
    <property type="match status" value="1"/>
</dbReference>
<comment type="subcellular location">
    <subcellularLocation>
        <location evidence="2">Nucleus</location>
    </subcellularLocation>
</comment>
<dbReference type="GO" id="GO:0141166">
    <property type="term" value="P:chromosomal 5-methylcytosine DNA demethylation pathway"/>
    <property type="evidence" value="ECO:0007669"/>
    <property type="project" value="InterPro"/>
</dbReference>
<dbReference type="PANTHER" id="PTHR46213">
    <property type="entry name" value="TRANSCRIPTIONAL ACTIVATOR DEMETER"/>
    <property type="match status" value="1"/>
</dbReference>
<proteinExistence type="inferred from homology"/>
<feature type="region of interest" description="Disordered" evidence="10">
    <location>
        <begin position="1224"/>
        <end position="1254"/>
    </location>
</feature>
<evidence type="ECO:0000256" key="4">
    <source>
        <dbReference type="ARBA" id="ARBA00022485"/>
    </source>
</evidence>
<dbReference type="GO" id="GO:0003677">
    <property type="term" value="F:DNA binding"/>
    <property type="evidence" value="ECO:0007669"/>
    <property type="project" value="UniProtKB-KW"/>
</dbReference>
<feature type="domain" description="HhH-GPD" evidence="11">
    <location>
        <begin position="1386"/>
        <end position="1572"/>
    </location>
</feature>
<evidence type="ECO:0000256" key="5">
    <source>
        <dbReference type="ARBA" id="ARBA00022723"/>
    </source>
</evidence>
<evidence type="ECO:0000256" key="7">
    <source>
        <dbReference type="ARBA" id="ARBA00023014"/>
    </source>
</evidence>
<keyword evidence="6" id="KW-0408">Iron</keyword>
<dbReference type="eggNOG" id="ENOG502QQKH">
    <property type="taxonomic scope" value="Eukaryota"/>
</dbReference>
<feature type="compositionally biased region" description="Polar residues" evidence="10">
    <location>
        <begin position="1224"/>
        <end position="1245"/>
    </location>
</feature>
<keyword evidence="8" id="KW-0238">DNA-binding</keyword>
<feature type="region of interest" description="Disordered" evidence="10">
    <location>
        <begin position="393"/>
        <end position="422"/>
    </location>
</feature>
<organism evidence="12 13">
    <name type="scientific">Amborella trichopoda</name>
    <dbReference type="NCBI Taxonomy" id="13333"/>
    <lineage>
        <taxon>Eukaryota</taxon>
        <taxon>Viridiplantae</taxon>
        <taxon>Streptophyta</taxon>
        <taxon>Embryophyta</taxon>
        <taxon>Tracheophyta</taxon>
        <taxon>Spermatophyta</taxon>
        <taxon>Magnoliopsida</taxon>
        <taxon>Amborellales</taxon>
        <taxon>Amborellaceae</taxon>
        <taxon>Amborella</taxon>
    </lineage>
</organism>
<evidence type="ECO:0000256" key="10">
    <source>
        <dbReference type="SAM" id="MobiDB-lite"/>
    </source>
</evidence>
<comment type="cofactor">
    <cofactor evidence="1">
        <name>[4Fe-4S] cluster</name>
        <dbReference type="ChEBI" id="CHEBI:49883"/>
    </cofactor>
</comment>
<feature type="compositionally biased region" description="Basic and acidic residues" evidence="10">
    <location>
        <begin position="1172"/>
        <end position="1184"/>
    </location>
</feature>
<dbReference type="GO" id="GO:0006284">
    <property type="term" value="P:base-excision repair"/>
    <property type="evidence" value="ECO:0007669"/>
    <property type="project" value="InterPro"/>
</dbReference>
<dbReference type="SMART" id="SM00478">
    <property type="entry name" value="ENDO3c"/>
    <property type="match status" value="1"/>
</dbReference>
<reference evidence="13" key="1">
    <citation type="journal article" date="2013" name="Science">
        <title>The Amborella genome and the evolution of flowering plants.</title>
        <authorList>
            <consortium name="Amborella Genome Project"/>
        </authorList>
    </citation>
    <scope>NUCLEOTIDE SEQUENCE [LARGE SCALE GENOMIC DNA]</scope>
</reference>
<dbReference type="SUPFAM" id="SSF48150">
    <property type="entry name" value="DNA-glycosylase"/>
    <property type="match status" value="1"/>
</dbReference>
<dbReference type="KEGG" id="atr:18427613"/>
<keyword evidence="7" id="KW-0411">Iron-sulfur</keyword>
<dbReference type="InterPro" id="IPR003265">
    <property type="entry name" value="HhH-GPD_domain"/>
</dbReference>
<dbReference type="InterPro" id="IPR028925">
    <property type="entry name" value="RRM_DME"/>
</dbReference>
<feature type="region of interest" description="Disordered" evidence="10">
    <location>
        <begin position="1172"/>
        <end position="1191"/>
    </location>
</feature>
<dbReference type="EMBL" id="KI394998">
    <property type="protein sequence ID" value="ERM99578.1"/>
    <property type="molecule type" value="Genomic_DNA"/>
</dbReference>
<dbReference type="GO" id="GO:0046872">
    <property type="term" value="F:metal ion binding"/>
    <property type="evidence" value="ECO:0007669"/>
    <property type="project" value="UniProtKB-KW"/>
</dbReference>
<dbReference type="InterPro" id="IPR011257">
    <property type="entry name" value="DNA_glycosylase"/>
</dbReference>
<gene>
    <name evidence="12" type="ORF">AMTR_s00088p00128580</name>
</gene>
<feature type="region of interest" description="Disordered" evidence="10">
    <location>
        <begin position="1922"/>
        <end position="1955"/>
    </location>
</feature>
<dbReference type="Gene3D" id="1.10.1670.10">
    <property type="entry name" value="Helix-hairpin-Helix base-excision DNA repair enzymes (C-terminal)"/>
    <property type="match status" value="1"/>
</dbReference>
<dbReference type="Pfam" id="PF15628">
    <property type="entry name" value="RRM_DME"/>
    <property type="match status" value="1"/>
</dbReference>
<feature type="compositionally biased region" description="Basic and acidic residues" evidence="10">
    <location>
        <begin position="1110"/>
        <end position="1120"/>
    </location>
</feature>
<dbReference type="HOGENOM" id="CLU_000567_3_1_1"/>
<dbReference type="InterPro" id="IPR028924">
    <property type="entry name" value="Perm-CXXC"/>
</dbReference>
<evidence type="ECO:0000256" key="2">
    <source>
        <dbReference type="ARBA" id="ARBA00004123"/>
    </source>
</evidence>
<dbReference type="InterPro" id="IPR044811">
    <property type="entry name" value="DME/ROS1"/>
</dbReference>
<feature type="compositionally biased region" description="Basic residues" evidence="10">
    <location>
        <begin position="271"/>
        <end position="282"/>
    </location>
</feature>
<dbReference type="GO" id="GO:0005634">
    <property type="term" value="C:nucleus"/>
    <property type="evidence" value="ECO:0007669"/>
    <property type="project" value="UniProtKB-SubCell"/>
</dbReference>
<feature type="compositionally biased region" description="Polar residues" evidence="10">
    <location>
        <begin position="1297"/>
        <end position="1308"/>
    </location>
</feature>
<dbReference type="GO" id="GO:0035514">
    <property type="term" value="F:DNA demethylase activity"/>
    <property type="evidence" value="ECO:0007669"/>
    <property type="project" value="InterPro"/>
</dbReference>
<feature type="compositionally biased region" description="Basic and acidic residues" evidence="10">
    <location>
        <begin position="1309"/>
        <end position="1328"/>
    </location>
</feature>
<keyword evidence="4" id="KW-0004">4Fe-4S</keyword>
<evidence type="ECO:0000256" key="1">
    <source>
        <dbReference type="ARBA" id="ARBA00001966"/>
    </source>
</evidence>
<feature type="region of interest" description="Disordered" evidence="10">
    <location>
        <begin position="1294"/>
        <end position="1335"/>
    </location>
</feature>
<dbReference type="CDD" id="cd00056">
    <property type="entry name" value="ENDO3c"/>
    <property type="match status" value="1"/>
</dbReference>
<comment type="similarity">
    <text evidence="3">Belongs to the DNA glycosylase family. DEMETER subfamily.</text>
</comment>
<feature type="region of interest" description="Disordered" evidence="10">
    <location>
        <begin position="226"/>
        <end position="290"/>
    </location>
</feature>
<evidence type="ECO:0000313" key="13">
    <source>
        <dbReference type="Proteomes" id="UP000017836"/>
    </source>
</evidence>
<dbReference type="FunFam" id="1.10.1670.10:FF:000004">
    <property type="entry name" value="DNA glycosylase/AP lyase ROS1"/>
    <property type="match status" value="1"/>
</dbReference>
<evidence type="ECO:0000256" key="3">
    <source>
        <dbReference type="ARBA" id="ARBA00005646"/>
    </source>
</evidence>
<feature type="compositionally biased region" description="Polar residues" evidence="10">
    <location>
        <begin position="1024"/>
        <end position="1040"/>
    </location>
</feature>
<dbReference type="InterPro" id="IPR023170">
    <property type="entry name" value="HhH_base_excis_C"/>
</dbReference>
<dbReference type="GO" id="GO:0051539">
    <property type="term" value="F:4 iron, 4 sulfur cluster binding"/>
    <property type="evidence" value="ECO:0007669"/>
    <property type="project" value="UniProtKB-KW"/>
</dbReference>
<dbReference type="GO" id="GO:0019104">
    <property type="term" value="F:DNA N-glycosylase activity"/>
    <property type="evidence" value="ECO:0007669"/>
    <property type="project" value="InterPro"/>
</dbReference>
<dbReference type="SMART" id="SM00525">
    <property type="entry name" value="FES"/>
    <property type="match status" value="1"/>
</dbReference>
<evidence type="ECO:0000256" key="8">
    <source>
        <dbReference type="ARBA" id="ARBA00023125"/>
    </source>
</evidence>
<feature type="region of interest" description="Disordered" evidence="10">
    <location>
        <begin position="1109"/>
        <end position="1139"/>
    </location>
</feature>
<evidence type="ECO:0000259" key="11">
    <source>
        <dbReference type="SMART" id="SM00478"/>
    </source>
</evidence>
<protein>
    <recommendedName>
        <fullName evidence="11">HhH-GPD domain-containing protein</fullName>
    </recommendedName>
</protein>
<feature type="compositionally biased region" description="Polar residues" evidence="10">
    <location>
        <begin position="1130"/>
        <end position="1139"/>
    </location>
</feature>
<dbReference type="Gramene" id="ERM99578">
    <property type="protein sequence ID" value="ERM99578"/>
    <property type="gene ID" value="AMTR_s00088p00128580"/>
</dbReference>
<accession>W1NW72</accession>
<dbReference type="Pfam" id="PF15629">
    <property type="entry name" value="Perm-CXXC"/>
    <property type="match status" value="1"/>
</dbReference>
<feature type="region of interest" description="Disordered" evidence="10">
    <location>
        <begin position="618"/>
        <end position="637"/>
    </location>
</feature>
<keyword evidence="9" id="KW-0539">Nucleus</keyword>
<dbReference type="OMA" id="CINCERN"/>
<feature type="compositionally biased region" description="Basic and acidic residues" evidence="10">
    <location>
        <begin position="1931"/>
        <end position="1944"/>
    </location>
</feature>